<gene>
    <name evidence="3" type="ordered locus">PANA_1074</name>
</gene>
<proteinExistence type="predicted"/>
<dbReference type="STRING" id="706191.PANA_1074"/>
<organism evidence="3 4">
    <name type="scientific">Pantoea ananatis (strain LMG 20103)</name>
    <dbReference type="NCBI Taxonomy" id="706191"/>
    <lineage>
        <taxon>Bacteria</taxon>
        <taxon>Pseudomonadati</taxon>
        <taxon>Pseudomonadota</taxon>
        <taxon>Gammaproteobacteria</taxon>
        <taxon>Enterobacterales</taxon>
        <taxon>Erwiniaceae</taxon>
        <taxon>Pantoea</taxon>
    </lineage>
</organism>
<name>D4GLX1_PANAM</name>
<dbReference type="Proteomes" id="UP000001702">
    <property type="component" value="Chromosome"/>
</dbReference>
<feature type="domain" description="HNH/Endo VII superfamily nuclease toxins" evidence="2">
    <location>
        <begin position="37"/>
        <end position="100"/>
    </location>
</feature>
<keyword evidence="4" id="KW-1185">Reference proteome</keyword>
<dbReference type="InterPro" id="IPR028048">
    <property type="entry name" value="Tox-HNH-EHHH"/>
</dbReference>
<evidence type="ECO:0000313" key="4">
    <source>
        <dbReference type="Proteomes" id="UP000001702"/>
    </source>
</evidence>
<dbReference type="AlphaFoldDB" id="D4GLX1"/>
<feature type="region of interest" description="Disordered" evidence="1">
    <location>
        <begin position="91"/>
        <end position="115"/>
    </location>
</feature>
<accession>D4GLX1</accession>
<dbReference type="eggNOG" id="COG3209">
    <property type="taxonomic scope" value="Bacteria"/>
</dbReference>
<dbReference type="HOGENOM" id="CLU_2106590_0_0_6"/>
<protein>
    <recommendedName>
        <fullName evidence="2">HNH/Endo VII superfamily nuclease toxins domain-containing protein</fullName>
    </recommendedName>
</protein>
<sequence>MDPLGLSNLPTTFKAMFREAKRKLGIPKNTNTPQAVKVFDSKYENRTVWEFNHSGDKKYILMHEDDKFGRGPHLHTADDLHGNPLEKNVRYNQHPGHIPENKIGITDMRGKKRCP</sequence>
<evidence type="ECO:0000259" key="2">
    <source>
        <dbReference type="Pfam" id="PF15657"/>
    </source>
</evidence>
<dbReference type="Pfam" id="PF15657">
    <property type="entry name" value="Tox-HNH-EHHH"/>
    <property type="match status" value="1"/>
</dbReference>
<evidence type="ECO:0000256" key="1">
    <source>
        <dbReference type="SAM" id="MobiDB-lite"/>
    </source>
</evidence>
<evidence type="ECO:0000313" key="3">
    <source>
        <dbReference type="EMBL" id="ADD76241.1"/>
    </source>
</evidence>
<dbReference type="EMBL" id="CP001875">
    <property type="protein sequence ID" value="ADD76241.1"/>
    <property type="molecule type" value="Genomic_DNA"/>
</dbReference>
<dbReference type="KEGG" id="pam:PANA_1074"/>
<reference evidence="3 4" key="1">
    <citation type="journal article" date="2010" name="J. Bacteriol.">
        <title>Genome sequence of Pantoea ananatis LMG20103, the causative agent of Eucalyptus blight and dieback.</title>
        <authorList>
            <person name="De Maayer P."/>
            <person name="Chan W.Y."/>
            <person name="Venter S.N."/>
            <person name="Toth I.K."/>
            <person name="Birch P.R."/>
            <person name="Joubert F."/>
            <person name="Coutinho T.A."/>
        </authorList>
    </citation>
    <scope>NUCLEOTIDE SEQUENCE [LARGE SCALE GENOMIC DNA]</scope>
    <source>
        <strain evidence="3 4">LMG 20103</strain>
    </source>
</reference>